<keyword evidence="3" id="KW-0134">Cell wall</keyword>
<dbReference type="PANTHER" id="PTHR31316:SF0">
    <property type="entry name" value="SECRETED BETA-GLUCOSIDASE SIM1-RELATED"/>
    <property type="match status" value="1"/>
</dbReference>
<reference evidence="14" key="1">
    <citation type="submission" date="2019-04" db="EMBL/GenBank/DDBJ databases">
        <authorList>
            <person name="Melise S."/>
            <person name="Noan J."/>
            <person name="Okalmin O."/>
        </authorList>
    </citation>
    <scope>NUCLEOTIDE SEQUENCE</scope>
    <source>
        <strain evidence="14">FN9</strain>
    </source>
</reference>
<evidence type="ECO:0000256" key="4">
    <source>
        <dbReference type="ARBA" id="ARBA00022525"/>
    </source>
</evidence>
<evidence type="ECO:0000256" key="12">
    <source>
        <dbReference type="SAM" id="Phobius"/>
    </source>
</evidence>
<dbReference type="EMBL" id="CAAKMV010000207">
    <property type="protein sequence ID" value="VIO64659.1"/>
    <property type="molecule type" value="Genomic_DNA"/>
</dbReference>
<evidence type="ECO:0000313" key="14">
    <source>
        <dbReference type="EMBL" id="VIO64659.1"/>
    </source>
</evidence>
<keyword evidence="6" id="KW-0378">Hydrolase</keyword>
<evidence type="ECO:0000256" key="10">
    <source>
        <dbReference type="ARBA" id="ARBA00023326"/>
    </source>
</evidence>
<evidence type="ECO:0000256" key="7">
    <source>
        <dbReference type="ARBA" id="ARBA00023277"/>
    </source>
</evidence>
<protein>
    <recommendedName>
        <fullName evidence="15">Murein transglycosylase</fullName>
    </recommendedName>
</protein>
<dbReference type="GO" id="GO:0000272">
    <property type="term" value="P:polysaccharide catabolic process"/>
    <property type="evidence" value="ECO:0007669"/>
    <property type="project" value="UniProtKB-KW"/>
</dbReference>
<dbReference type="InterPro" id="IPR051526">
    <property type="entry name" value="Beta-Glucosidase_SUN"/>
</dbReference>
<dbReference type="InterPro" id="IPR005556">
    <property type="entry name" value="SUN"/>
</dbReference>
<evidence type="ECO:0000256" key="6">
    <source>
        <dbReference type="ARBA" id="ARBA00022801"/>
    </source>
</evidence>
<dbReference type="GO" id="GO:0009986">
    <property type="term" value="C:cell surface"/>
    <property type="evidence" value="ECO:0007669"/>
    <property type="project" value="TreeGrafter"/>
</dbReference>
<feature type="compositionally biased region" description="Low complexity" evidence="11">
    <location>
        <begin position="261"/>
        <end position="276"/>
    </location>
</feature>
<comment type="similarity">
    <text evidence="2">Belongs to the SUN family.</text>
</comment>
<evidence type="ECO:0000256" key="11">
    <source>
        <dbReference type="SAM" id="MobiDB-lite"/>
    </source>
</evidence>
<keyword evidence="9" id="KW-0961">Cell wall biogenesis/degradation</keyword>
<evidence type="ECO:0000256" key="5">
    <source>
        <dbReference type="ARBA" id="ARBA00022729"/>
    </source>
</evidence>
<dbReference type="GO" id="GO:0009277">
    <property type="term" value="C:fungal-type cell wall"/>
    <property type="evidence" value="ECO:0007669"/>
    <property type="project" value="TreeGrafter"/>
</dbReference>
<dbReference type="PANTHER" id="PTHR31316">
    <property type="entry name" value="BETA-GLUCOSIDASE-LIKE PROTEIN NCA3, MITOCHONDRIAL-RELATED"/>
    <property type="match status" value="1"/>
</dbReference>
<keyword evidence="10" id="KW-0624">Polysaccharide degradation</keyword>
<comment type="subcellular location">
    <subcellularLocation>
        <location evidence="1">Secreted</location>
        <location evidence="1">Cell wall</location>
    </subcellularLocation>
</comment>
<keyword evidence="12" id="KW-0812">Transmembrane</keyword>
<evidence type="ECO:0000256" key="8">
    <source>
        <dbReference type="ARBA" id="ARBA00023295"/>
    </source>
</evidence>
<evidence type="ECO:0000256" key="1">
    <source>
        <dbReference type="ARBA" id="ARBA00004191"/>
    </source>
</evidence>
<keyword evidence="4" id="KW-0964">Secreted</keyword>
<accession>A0A4E9EMM6</accession>
<evidence type="ECO:0000256" key="3">
    <source>
        <dbReference type="ARBA" id="ARBA00022512"/>
    </source>
</evidence>
<name>A0A4E9EMM6_GIBZA</name>
<organism evidence="14">
    <name type="scientific">Gibberella zeae</name>
    <name type="common">Wheat head blight fungus</name>
    <name type="synonym">Fusarium graminearum</name>
    <dbReference type="NCBI Taxonomy" id="5518"/>
    <lineage>
        <taxon>Eukaryota</taxon>
        <taxon>Fungi</taxon>
        <taxon>Dikarya</taxon>
        <taxon>Ascomycota</taxon>
        <taxon>Pezizomycotina</taxon>
        <taxon>Sordariomycetes</taxon>
        <taxon>Hypocreomycetidae</taxon>
        <taxon>Hypocreales</taxon>
        <taxon>Nectriaceae</taxon>
        <taxon>Fusarium</taxon>
    </lineage>
</organism>
<keyword evidence="7" id="KW-0119">Carbohydrate metabolism</keyword>
<gene>
    <name evidence="14" type="ORF">FUG_LOCUS580631</name>
    <name evidence="13" type="ORF">MDCFG202_LOCUS249872</name>
</gene>
<feature type="compositionally biased region" description="Low complexity" evidence="11">
    <location>
        <begin position="225"/>
        <end position="253"/>
    </location>
</feature>
<sequence>MPPSPPVPGPPSRLWASCHSYPLSSPSTPGALFLLISSCALYLLLRVSSLLTLFHTHLYNCFCVFTGLFASPRSLLQQSLTLFDGFDLAFKSFYRNRYYNWITLYTFTMKNIITYTLAATLAAGATAQHHNHQHIHARRHAGSKVEKRSPDVITEYVVGATETVYELAGKEIDIDAAKAGLNGGNLVIVGESNPTYDAPAAPQTPAAQPEKASAPKKEVGAQFYESKTAEASTAEASTAAPEPVYSTPAAVKPSKPKASKPKSGGSSSGFTGSSSGVDKKFKSGEIDCDTFPSEYGAVALDWLELGGWSGIQYVPDFTLSAASIFKIDTAIKGDGCTPGAMCSYACPAGYQKTQWPSAQGADKQSVGGLYCNENGKLELTRDDYDTLCDAGVGGVSIKNDLDEDVVTCRTDYPGTENMVIPAVANAGGSVAICNPAQDKYYIWNGSGTSAQYYVNKKGYSIEDACVWDSPKGKDAGNWSPVVLGVGQAADGNTYISIFQNLPTSTAELDFNIEITGDVNTKCSYVNGKWSAGGSGCTTTMPKGGKAVIRYY</sequence>
<keyword evidence="5" id="KW-0732">Signal</keyword>
<evidence type="ECO:0000313" key="13">
    <source>
        <dbReference type="EMBL" id="CAG1984295.1"/>
    </source>
</evidence>
<proteinExistence type="inferred from homology"/>
<evidence type="ECO:0008006" key="15">
    <source>
        <dbReference type="Google" id="ProtNLM"/>
    </source>
</evidence>
<keyword evidence="12" id="KW-0472">Membrane</keyword>
<dbReference type="AlphaFoldDB" id="A0A4E9EMM6"/>
<reference evidence="13" key="2">
    <citation type="submission" date="2021-03" db="EMBL/GenBank/DDBJ databases">
        <authorList>
            <person name="Alouane T."/>
            <person name="Langin T."/>
            <person name="Bonhomme L."/>
        </authorList>
    </citation>
    <scope>NUCLEOTIDE SEQUENCE</scope>
    <source>
        <strain evidence="13">MDC_Fg202</strain>
    </source>
</reference>
<dbReference type="GO" id="GO:0016798">
    <property type="term" value="F:hydrolase activity, acting on glycosyl bonds"/>
    <property type="evidence" value="ECO:0007669"/>
    <property type="project" value="UniProtKB-KW"/>
</dbReference>
<dbReference type="Proteomes" id="UP000746612">
    <property type="component" value="Unassembled WGS sequence"/>
</dbReference>
<keyword evidence="12" id="KW-1133">Transmembrane helix</keyword>
<dbReference type="Pfam" id="PF03856">
    <property type="entry name" value="SUN"/>
    <property type="match status" value="1"/>
</dbReference>
<feature type="transmembrane region" description="Helical" evidence="12">
    <location>
        <begin position="27"/>
        <end position="45"/>
    </location>
</feature>
<keyword evidence="8" id="KW-0326">Glycosidase</keyword>
<feature type="region of interest" description="Disordered" evidence="11">
    <location>
        <begin position="197"/>
        <end position="276"/>
    </location>
</feature>
<dbReference type="GO" id="GO:0031505">
    <property type="term" value="P:fungal-type cell wall organization"/>
    <property type="evidence" value="ECO:0007669"/>
    <property type="project" value="TreeGrafter"/>
</dbReference>
<evidence type="ECO:0000256" key="2">
    <source>
        <dbReference type="ARBA" id="ARBA00010579"/>
    </source>
</evidence>
<feature type="compositionally biased region" description="Low complexity" evidence="11">
    <location>
        <begin position="197"/>
        <end position="209"/>
    </location>
</feature>
<dbReference type="EMBL" id="CAJPIJ010000131">
    <property type="protein sequence ID" value="CAG1984295.1"/>
    <property type="molecule type" value="Genomic_DNA"/>
</dbReference>
<evidence type="ECO:0000256" key="9">
    <source>
        <dbReference type="ARBA" id="ARBA00023316"/>
    </source>
</evidence>